<evidence type="ECO:0000313" key="12">
    <source>
        <dbReference type="Proteomes" id="UP000224634"/>
    </source>
</evidence>
<name>A0A2B7XX54_POLH7</name>
<evidence type="ECO:0000259" key="10">
    <source>
        <dbReference type="Pfam" id="PF02230"/>
    </source>
</evidence>
<protein>
    <recommendedName>
        <fullName evidence="3">Acyl-protein thioesterase 1</fullName>
        <ecNumber evidence="2">3.1.2.22</ecNumber>
    </recommendedName>
    <alternativeName>
        <fullName evidence="8">Palmitoyl-protein hydrolase</fullName>
    </alternativeName>
</protein>
<organism evidence="11 12">
    <name type="scientific">Polytolypa hystricis (strain UAMH7299)</name>
    <dbReference type="NCBI Taxonomy" id="1447883"/>
    <lineage>
        <taxon>Eukaryota</taxon>
        <taxon>Fungi</taxon>
        <taxon>Dikarya</taxon>
        <taxon>Ascomycota</taxon>
        <taxon>Pezizomycotina</taxon>
        <taxon>Eurotiomycetes</taxon>
        <taxon>Eurotiomycetidae</taxon>
        <taxon>Onygenales</taxon>
        <taxon>Onygenales incertae sedis</taxon>
        <taxon>Polytolypa</taxon>
    </lineage>
</organism>
<dbReference type="GO" id="GO:0005737">
    <property type="term" value="C:cytoplasm"/>
    <property type="evidence" value="ECO:0007669"/>
    <property type="project" value="TreeGrafter"/>
</dbReference>
<comment type="function">
    <text evidence="7">Hydrolyzes fatty acids from S-acylated cysteine residues in proteins with a strong preference for palmitoylated G-alpha proteins over other acyl substrates. Mediates the deacylation of G-alpha proteins such as GPA1 in vivo, but has weak or no activity toward palmitoylated Ras proteins. Has weak lysophospholipase activity in vitro; however such activity may not exist in vivo.</text>
</comment>
<keyword evidence="4" id="KW-0719">Serine esterase</keyword>
<comment type="similarity">
    <text evidence="1">Belongs to the AB hydrolase superfamily. AB hydrolase 2 family.</text>
</comment>
<accession>A0A2B7XX54</accession>
<evidence type="ECO:0000256" key="6">
    <source>
        <dbReference type="ARBA" id="ARBA00022832"/>
    </source>
</evidence>
<evidence type="ECO:0000256" key="3">
    <source>
        <dbReference type="ARBA" id="ARBA00014923"/>
    </source>
</evidence>
<dbReference type="Proteomes" id="UP000224634">
    <property type="component" value="Unassembled WGS sequence"/>
</dbReference>
<dbReference type="InterPro" id="IPR050565">
    <property type="entry name" value="LYPA1-2/EST-like"/>
</dbReference>
<gene>
    <name evidence="11" type="ORF">AJ80_06357</name>
</gene>
<reference evidence="11 12" key="1">
    <citation type="submission" date="2017-10" db="EMBL/GenBank/DDBJ databases">
        <title>Comparative genomics in systemic dimorphic fungi from Ajellomycetaceae.</title>
        <authorList>
            <person name="Munoz J.F."/>
            <person name="Mcewen J.G."/>
            <person name="Clay O.K."/>
            <person name="Cuomo C.A."/>
        </authorList>
    </citation>
    <scope>NUCLEOTIDE SEQUENCE [LARGE SCALE GENOMIC DNA]</scope>
    <source>
        <strain evidence="11 12">UAMH7299</strain>
    </source>
</reference>
<comment type="catalytic activity">
    <reaction evidence="9">
        <text>S-hexadecanoyl-L-cysteinyl-[protein] + H2O = L-cysteinyl-[protein] + hexadecanoate + H(+)</text>
        <dbReference type="Rhea" id="RHEA:19233"/>
        <dbReference type="Rhea" id="RHEA-COMP:10131"/>
        <dbReference type="Rhea" id="RHEA-COMP:11032"/>
        <dbReference type="ChEBI" id="CHEBI:7896"/>
        <dbReference type="ChEBI" id="CHEBI:15377"/>
        <dbReference type="ChEBI" id="CHEBI:15378"/>
        <dbReference type="ChEBI" id="CHEBI:29950"/>
        <dbReference type="ChEBI" id="CHEBI:74151"/>
        <dbReference type="EC" id="3.1.2.22"/>
    </reaction>
</comment>
<dbReference type="OrthoDB" id="2418081at2759"/>
<keyword evidence="6" id="KW-0443">Lipid metabolism</keyword>
<dbReference type="STRING" id="1447883.A0A2B7XX54"/>
<dbReference type="PANTHER" id="PTHR10655">
    <property type="entry name" value="LYSOPHOSPHOLIPASE-RELATED"/>
    <property type="match status" value="1"/>
</dbReference>
<dbReference type="AlphaFoldDB" id="A0A2B7XX54"/>
<keyword evidence="6" id="KW-0276">Fatty acid metabolism</keyword>
<comment type="caution">
    <text evidence="11">The sequence shown here is derived from an EMBL/GenBank/DDBJ whole genome shotgun (WGS) entry which is preliminary data.</text>
</comment>
<dbReference type="EC" id="3.1.2.22" evidence="2"/>
<keyword evidence="5" id="KW-0378">Hydrolase</keyword>
<evidence type="ECO:0000256" key="7">
    <source>
        <dbReference type="ARBA" id="ARBA00029392"/>
    </source>
</evidence>
<dbReference type="Pfam" id="PF02230">
    <property type="entry name" value="Abhydrolase_2"/>
    <property type="match status" value="1"/>
</dbReference>
<dbReference type="Gene3D" id="3.40.50.1820">
    <property type="entry name" value="alpha/beta hydrolase"/>
    <property type="match status" value="1"/>
</dbReference>
<dbReference type="GO" id="GO:0052689">
    <property type="term" value="F:carboxylic ester hydrolase activity"/>
    <property type="evidence" value="ECO:0007669"/>
    <property type="project" value="UniProtKB-KW"/>
</dbReference>
<evidence type="ECO:0000256" key="1">
    <source>
        <dbReference type="ARBA" id="ARBA00006499"/>
    </source>
</evidence>
<dbReference type="SUPFAM" id="SSF53474">
    <property type="entry name" value="alpha/beta-Hydrolases"/>
    <property type="match status" value="1"/>
</dbReference>
<evidence type="ECO:0000256" key="9">
    <source>
        <dbReference type="ARBA" id="ARBA00047337"/>
    </source>
</evidence>
<evidence type="ECO:0000256" key="8">
    <source>
        <dbReference type="ARBA" id="ARBA00031195"/>
    </source>
</evidence>
<proteinExistence type="inferred from homology"/>
<keyword evidence="12" id="KW-1185">Reference proteome</keyword>
<feature type="domain" description="Phospholipase/carboxylesterase/thioesterase" evidence="10">
    <location>
        <begin position="5"/>
        <end position="149"/>
    </location>
</feature>
<dbReference type="PANTHER" id="PTHR10655:SF17">
    <property type="entry name" value="LYSOPHOSPHOLIPASE-LIKE PROTEIN 1"/>
    <property type="match status" value="1"/>
</dbReference>
<dbReference type="InterPro" id="IPR029058">
    <property type="entry name" value="AB_hydrolase_fold"/>
</dbReference>
<dbReference type="InterPro" id="IPR003140">
    <property type="entry name" value="PLipase/COase/thioEstase"/>
</dbReference>
<sequence>MDLDEFMKNQDEAGMLKSRGYFNRLIKEEMDAGIPPSRIVMGGFSQGGAMALLTGITHPEKLGGIFALSCYTPLSNKLKDMLPESWPNKNVPVFVAHGDIDQVVRFELGQRSAQFLKDLGMNVDFRKYPDLGHAGRPDVTSDLAKYIRSILPPVEKKAQRPNGA</sequence>
<dbReference type="GO" id="GO:0008474">
    <property type="term" value="F:palmitoyl-(protein) hydrolase activity"/>
    <property type="evidence" value="ECO:0007669"/>
    <property type="project" value="UniProtKB-EC"/>
</dbReference>
<evidence type="ECO:0000256" key="4">
    <source>
        <dbReference type="ARBA" id="ARBA00022487"/>
    </source>
</evidence>
<evidence type="ECO:0000313" key="11">
    <source>
        <dbReference type="EMBL" id="PGH13363.1"/>
    </source>
</evidence>
<dbReference type="EMBL" id="PDNA01000105">
    <property type="protein sequence ID" value="PGH13363.1"/>
    <property type="molecule type" value="Genomic_DNA"/>
</dbReference>
<dbReference type="GO" id="GO:0006631">
    <property type="term" value="P:fatty acid metabolic process"/>
    <property type="evidence" value="ECO:0007669"/>
    <property type="project" value="UniProtKB-KW"/>
</dbReference>
<evidence type="ECO:0000256" key="5">
    <source>
        <dbReference type="ARBA" id="ARBA00022801"/>
    </source>
</evidence>
<evidence type="ECO:0000256" key="2">
    <source>
        <dbReference type="ARBA" id="ARBA00012423"/>
    </source>
</evidence>